<evidence type="ECO:0000313" key="6">
    <source>
        <dbReference type="EMBL" id="QCT71343.1"/>
    </source>
</evidence>
<dbReference type="GO" id="GO:0003700">
    <property type="term" value="F:DNA-binding transcription factor activity"/>
    <property type="evidence" value="ECO:0007669"/>
    <property type="project" value="InterPro"/>
</dbReference>
<keyword evidence="7" id="KW-1185">Reference proteome</keyword>
<feature type="domain" description="SIS" evidence="5">
    <location>
        <begin position="150"/>
        <end position="293"/>
    </location>
</feature>
<dbReference type="InterPro" id="IPR000281">
    <property type="entry name" value="HTH_RpiR"/>
</dbReference>
<dbReference type="EMBL" id="CP029487">
    <property type="protein sequence ID" value="QCT71343.1"/>
    <property type="molecule type" value="Genomic_DNA"/>
</dbReference>
<gene>
    <name evidence="6" type="ORF">CPZ25_008365</name>
</gene>
<dbReference type="InterPro" id="IPR009057">
    <property type="entry name" value="Homeodomain-like_sf"/>
</dbReference>
<keyword evidence="2" id="KW-0238">DNA-binding</keyword>
<dbReference type="CDD" id="cd05013">
    <property type="entry name" value="SIS_RpiR"/>
    <property type="match status" value="1"/>
</dbReference>
<dbReference type="GO" id="GO:0097367">
    <property type="term" value="F:carbohydrate derivative binding"/>
    <property type="evidence" value="ECO:0007669"/>
    <property type="project" value="InterPro"/>
</dbReference>
<proteinExistence type="predicted"/>
<dbReference type="Proteomes" id="UP000218387">
    <property type="component" value="Chromosome"/>
</dbReference>
<dbReference type="PROSITE" id="PS51071">
    <property type="entry name" value="HTH_RPIR"/>
    <property type="match status" value="1"/>
</dbReference>
<dbReference type="Pfam" id="PF01380">
    <property type="entry name" value="SIS"/>
    <property type="match status" value="1"/>
</dbReference>
<dbReference type="AlphaFoldDB" id="A0A4P9C7E0"/>
<dbReference type="SUPFAM" id="SSF46689">
    <property type="entry name" value="Homeodomain-like"/>
    <property type="match status" value="1"/>
</dbReference>
<dbReference type="InterPro" id="IPR001347">
    <property type="entry name" value="SIS_dom"/>
</dbReference>
<name>A0A4P9C7E0_EUBML</name>
<accession>A0A4P9C7E0</accession>
<dbReference type="KEGG" id="emt:CPZ25_008365"/>
<dbReference type="Gene3D" id="1.10.10.10">
    <property type="entry name" value="Winged helix-like DNA-binding domain superfamily/Winged helix DNA-binding domain"/>
    <property type="match status" value="1"/>
</dbReference>
<evidence type="ECO:0000256" key="2">
    <source>
        <dbReference type="ARBA" id="ARBA00023125"/>
    </source>
</evidence>
<evidence type="ECO:0000256" key="1">
    <source>
        <dbReference type="ARBA" id="ARBA00023015"/>
    </source>
</evidence>
<dbReference type="Gene3D" id="3.40.50.10490">
    <property type="entry name" value="Glucose-6-phosphate isomerase like protein, domain 1"/>
    <property type="match status" value="1"/>
</dbReference>
<dbReference type="PROSITE" id="PS51464">
    <property type="entry name" value="SIS"/>
    <property type="match status" value="1"/>
</dbReference>
<dbReference type="GO" id="GO:1901135">
    <property type="term" value="P:carbohydrate derivative metabolic process"/>
    <property type="evidence" value="ECO:0007669"/>
    <property type="project" value="InterPro"/>
</dbReference>
<organism evidence="6 7">
    <name type="scientific">Eubacterium maltosivorans</name>
    <dbReference type="NCBI Taxonomy" id="2041044"/>
    <lineage>
        <taxon>Bacteria</taxon>
        <taxon>Bacillati</taxon>
        <taxon>Bacillota</taxon>
        <taxon>Clostridia</taxon>
        <taxon>Eubacteriales</taxon>
        <taxon>Eubacteriaceae</taxon>
        <taxon>Eubacterium</taxon>
    </lineage>
</organism>
<evidence type="ECO:0000313" key="7">
    <source>
        <dbReference type="Proteomes" id="UP000218387"/>
    </source>
</evidence>
<dbReference type="PANTHER" id="PTHR30514">
    <property type="entry name" value="GLUCOKINASE"/>
    <property type="match status" value="1"/>
</dbReference>
<evidence type="ECO:0000259" key="5">
    <source>
        <dbReference type="PROSITE" id="PS51464"/>
    </source>
</evidence>
<dbReference type="InterPro" id="IPR035472">
    <property type="entry name" value="RpiR-like_SIS"/>
</dbReference>
<feature type="domain" description="HTH rpiR-type" evidence="4">
    <location>
        <begin position="45"/>
        <end position="121"/>
    </location>
</feature>
<dbReference type="GO" id="GO:0003677">
    <property type="term" value="F:DNA binding"/>
    <property type="evidence" value="ECO:0007669"/>
    <property type="project" value="UniProtKB-KW"/>
</dbReference>
<evidence type="ECO:0000256" key="3">
    <source>
        <dbReference type="ARBA" id="ARBA00023163"/>
    </source>
</evidence>
<protein>
    <submittedName>
        <fullName evidence="6">MurR/RpiR family transcriptional regulator</fullName>
    </submittedName>
</protein>
<reference evidence="6 7" key="1">
    <citation type="submission" date="2018-05" db="EMBL/GenBank/DDBJ databases">
        <title>Genome comparison of Eubacterium sp.</title>
        <authorList>
            <person name="Feng Y."/>
            <person name="Sanchez-Andrea I."/>
            <person name="Stams A.J.M."/>
            <person name="De Vos W.M."/>
        </authorList>
    </citation>
    <scope>NUCLEOTIDE SEQUENCE [LARGE SCALE GENOMIC DNA]</scope>
    <source>
        <strain evidence="6 7">YI</strain>
    </source>
</reference>
<dbReference type="PANTHER" id="PTHR30514:SF1">
    <property type="entry name" value="HTH-TYPE TRANSCRIPTIONAL REGULATOR HEXR-RELATED"/>
    <property type="match status" value="1"/>
</dbReference>
<dbReference type="InterPro" id="IPR046348">
    <property type="entry name" value="SIS_dom_sf"/>
</dbReference>
<sequence>MAGPDPFQDRSERRSGKNHIRRIYSGQSRLLARANLITQTDEEKMKLDEHINKYYHNLNENDLYIWKYIKSNREACKSLTITEMSSRCHVSRTTLSRFVHKIGFNGFSEFKVTLIQDSQMPKEDYSSMKKVISLYNEVVHRVVEQNCDAIFELIDGAENLYIYSSGILQSTVAHEMTRIFVSAKRIFYEINGNAETNRMIEKLTPGDVMFMVSYSGESPEVVEFARALKIRNVPVVSITTLHENELAKLSTVNLYTSGLVIKKDDLDVSYTSVTSFFILIEMLFLKYLEYRSRREQ</sequence>
<dbReference type="SUPFAM" id="SSF53697">
    <property type="entry name" value="SIS domain"/>
    <property type="match status" value="1"/>
</dbReference>
<keyword evidence="1" id="KW-0805">Transcription regulation</keyword>
<keyword evidence="3" id="KW-0804">Transcription</keyword>
<dbReference type="InterPro" id="IPR047640">
    <property type="entry name" value="RpiR-like"/>
</dbReference>
<dbReference type="InterPro" id="IPR036388">
    <property type="entry name" value="WH-like_DNA-bd_sf"/>
</dbReference>
<dbReference type="Pfam" id="PF01418">
    <property type="entry name" value="HTH_6"/>
    <property type="match status" value="1"/>
</dbReference>
<evidence type="ECO:0000259" key="4">
    <source>
        <dbReference type="PROSITE" id="PS51071"/>
    </source>
</evidence>